<dbReference type="OMA" id="HYVIHTI"/>
<evidence type="ECO:0000256" key="2">
    <source>
        <dbReference type="ARBA" id="ARBA00009904"/>
    </source>
</evidence>
<keyword evidence="7 9" id="KW-0406">Ion transport</keyword>
<keyword evidence="4 9" id="KW-0812">Transmembrane</keyword>
<dbReference type="GO" id="GO:0046961">
    <property type="term" value="F:proton-transporting ATPase activity, rotational mechanism"/>
    <property type="evidence" value="ECO:0007669"/>
    <property type="project" value="InterPro"/>
</dbReference>
<keyword evidence="8 9" id="KW-0472">Membrane</keyword>
<reference evidence="11" key="2">
    <citation type="submission" date="2015-11" db="EMBL/GenBank/DDBJ databases">
        <authorList>
            <person name="Zhang Y."/>
            <person name="Guo Z."/>
        </authorList>
    </citation>
    <scope>NUCLEOTIDE SEQUENCE</scope>
</reference>
<evidence type="ECO:0000313" key="12">
    <source>
        <dbReference type="Proteomes" id="UP000017246"/>
    </source>
</evidence>
<dbReference type="EMBL" id="LN902844">
    <property type="protein sequence ID" value="CDI98426.1"/>
    <property type="molecule type" value="Genomic_DNA"/>
</dbReference>
<comment type="subcellular location">
    <subcellularLocation>
        <location evidence="1">Membrane</location>
        <topology evidence="1">Multi-pass membrane protein</topology>
    </subcellularLocation>
</comment>
<keyword evidence="3 9" id="KW-0813">Transport</keyword>
<dbReference type="GO" id="GO:0005886">
    <property type="term" value="C:plasma membrane"/>
    <property type="evidence" value="ECO:0007669"/>
    <property type="project" value="TreeGrafter"/>
</dbReference>
<evidence type="ECO:0000256" key="1">
    <source>
        <dbReference type="ARBA" id="ARBA00004141"/>
    </source>
</evidence>
<name>A0A087W1M9_ECHMU</name>
<evidence type="ECO:0000256" key="4">
    <source>
        <dbReference type="ARBA" id="ARBA00022692"/>
    </source>
</evidence>
<dbReference type="STRING" id="6211.A0A087W1M9"/>
<dbReference type="GO" id="GO:0051117">
    <property type="term" value="F:ATPase binding"/>
    <property type="evidence" value="ECO:0007669"/>
    <property type="project" value="TreeGrafter"/>
</dbReference>
<feature type="transmembrane region" description="Helical" evidence="9">
    <location>
        <begin position="434"/>
        <end position="459"/>
    </location>
</feature>
<keyword evidence="10" id="KW-0175">Coiled coil</keyword>
<accession>A0A087W1M9</accession>
<feature type="transmembrane region" description="Helical" evidence="9">
    <location>
        <begin position="671"/>
        <end position="690"/>
    </location>
</feature>
<feature type="transmembrane region" description="Helical" evidence="9">
    <location>
        <begin position="820"/>
        <end position="845"/>
    </location>
</feature>
<gene>
    <name evidence="11" type="ORF">EmuJ_000227800</name>
</gene>
<feature type="transmembrane region" description="Helical" evidence="9">
    <location>
        <begin position="608"/>
        <end position="628"/>
    </location>
</feature>
<evidence type="ECO:0000256" key="3">
    <source>
        <dbReference type="ARBA" id="ARBA00022448"/>
    </source>
</evidence>
<feature type="transmembrane region" description="Helical" evidence="9">
    <location>
        <begin position="480"/>
        <end position="497"/>
    </location>
</feature>
<comment type="function">
    <text evidence="9">Essential component of the vacuolar proton pump (V-ATPase), a multimeric enzyme that catalyzes the translocation of protons across the membranes. Required for assembly and activity of the V-ATPase.</text>
</comment>
<evidence type="ECO:0000256" key="5">
    <source>
        <dbReference type="ARBA" id="ARBA00022781"/>
    </source>
</evidence>
<dbReference type="Proteomes" id="UP000017246">
    <property type="component" value="Unassembled WGS sequence"/>
</dbReference>
<keyword evidence="12" id="KW-1185">Reference proteome</keyword>
<reference evidence="11" key="1">
    <citation type="journal article" date="2013" name="Nature">
        <title>The genomes of four tapeworm species reveal adaptations to parasitism.</title>
        <authorList>
            <person name="Tsai I.J."/>
            <person name="Zarowiecki M."/>
            <person name="Holroyd N."/>
            <person name="Garciarrubio A."/>
            <person name="Sanchez-Flores A."/>
            <person name="Brooks K.L."/>
            <person name="Tracey A."/>
            <person name="Bobes R.J."/>
            <person name="Fragoso G."/>
            <person name="Sciutto E."/>
            <person name="Aslett M."/>
            <person name="Beasley H."/>
            <person name="Bennett H.M."/>
            <person name="Cai J."/>
            <person name="Camicia F."/>
            <person name="Clark R."/>
            <person name="Cucher M."/>
            <person name="De Silva N."/>
            <person name="Day T.A."/>
            <person name="Deplazes P."/>
            <person name="Estrada K."/>
            <person name="Fernandez C."/>
            <person name="Holland P.W."/>
            <person name="Hou J."/>
            <person name="Hu S."/>
            <person name="Huckvale T."/>
            <person name="Hung S.S."/>
            <person name="Kamenetzky L."/>
            <person name="Keane J.A."/>
            <person name="Kiss F."/>
            <person name="Koziol U."/>
            <person name="Lambert O."/>
            <person name="Liu K."/>
            <person name="Luo X."/>
            <person name="Luo Y."/>
            <person name="Macchiaroli N."/>
            <person name="Nichol S."/>
            <person name="Paps J."/>
            <person name="Parkinson J."/>
            <person name="Pouchkina-Stantcheva N."/>
            <person name="Riddiford N."/>
            <person name="Rosenzvit M."/>
            <person name="Salinas G."/>
            <person name="Wasmuth J.D."/>
            <person name="Zamanian M."/>
            <person name="Zheng Y."/>
            <person name="Cai X."/>
            <person name="Soberon X."/>
            <person name="Olson P.D."/>
            <person name="Laclette J.P."/>
            <person name="Brehm K."/>
            <person name="Berriman M."/>
            <person name="Garciarrubio A."/>
            <person name="Bobes R.J."/>
            <person name="Fragoso G."/>
            <person name="Sanchez-Flores A."/>
            <person name="Estrada K."/>
            <person name="Cevallos M.A."/>
            <person name="Morett E."/>
            <person name="Gonzalez V."/>
            <person name="Portillo T."/>
            <person name="Ochoa-Leyva A."/>
            <person name="Jose M.V."/>
            <person name="Sciutto E."/>
            <person name="Landa A."/>
            <person name="Jimenez L."/>
            <person name="Valdes V."/>
            <person name="Carrero J.C."/>
            <person name="Larralde C."/>
            <person name="Morales-Montor J."/>
            <person name="Limon-Lason J."/>
            <person name="Soberon X."/>
            <person name="Laclette J.P."/>
        </authorList>
    </citation>
    <scope>NUCLEOTIDE SEQUENCE [LARGE SCALE GENOMIC DNA]</scope>
</reference>
<keyword evidence="6 9" id="KW-1133">Transmembrane helix</keyword>
<evidence type="ECO:0000313" key="11">
    <source>
        <dbReference type="EMBL" id="CDI98426.1"/>
    </source>
</evidence>
<evidence type="ECO:0000256" key="9">
    <source>
        <dbReference type="RuleBase" id="RU361189"/>
    </source>
</evidence>
<keyword evidence="5 9" id="KW-0375">Hydrogen ion transport</keyword>
<feature type="transmembrane region" description="Helical" evidence="9">
    <location>
        <begin position="575"/>
        <end position="596"/>
    </location>
</feature>
<evidence type="ECO:0000256" key="10">
    <source>
        <dbReference type="SAM" id="Coils"/>
    </source>
</evidence>
<protein>
    <recommendedName>
        <fullName evidence="9">V-type proton ATPase subunit a</fullName>
    </recommendedName>
</protein>
<dbReference type="AlphaFoldDB" id="A0A087W1M9"/>
<organism evidence="11 12">
    <name type="scientific">Echinococcus multilocularis</name>
    <name type="common">Fox tapeworm</name>
    <dbReference type="NCBI Taxonomy" id="6211"/>
    <lineage>
        <taxon>Eukaryota</taxon>
        <taxon>Metazoa</taxon>
        <taxon>Spiralia</taxon>
        <taxon>Lophotrochozoa</taxon>
        <taxon>Platyhelminthes</taxon>
        <taxon>Cestoda</taxon>
        <taxon>Eucestoda</taxon>
        <taxon>Cyclophyllidea</taxon>
        <taxon>Taeniidae</taxon>
        <taxon>Echinococcus</taxon>
    </lineage>
</organism>
<dbReference type="PANTHER" id="PTHR11629:SF63">
    <property type="entry name" value="V-TYPE PROTON ATPASE SUBUNIT A"/>
    <property type="match status" value="1"/>
</dbReference>
<dbReference type="PANTHER" id="PTHR11629">
    <property type="entry name" value="VACUOLAR PROTON ATPASES"/>
    <property type="match status" value="1"/>
</dbReference>
<dbReference type="GO" id="GO:0000220">
    <property type="term" value="C:vacuolar proton-transporting V-type ATPase, V0 domain"/>
    <property type="evidence" value="ECO:0007669"/>
    <property type="project" value="InterPro"/>
</dbReference>
<evidence type="ECO:0000256" key="8">
    <source>
        <dbReference type="ARBA" id="ARBA00023136"/>
    </source>
</evidence>
<evidence type="ECO:0000256" key="7">
    <source>
        <dbReference type="ARBA" id="ARBA00023065"/>
    </source>
</evidence>
<feature type="coiled-coil region" evidence="10">
    <location>
        <begin position="94"/>
        <end position="121"/>
    </location>
</feature>
<proteinExistence type="inferred from homology"/>
<evidence type="ECO:0000256" key="6">
    <source>
        <dbReference type="ARBA" id="ARBA00022989"/>
    </source>
</evidence>
<dbReference type="GO" id="GO:0007035">
    <property type="term" value="P:vacuolar acidification"/>
    <property type="evidence" value="ECO:0007669"/>
    <property type="project" value="TreeGrafter"/>
</dbReference>
<comment type="similarity">
    <text evidence="2 9">Belongs to the V-ATPase 116 kDa subunit family.</text>
</comment>
<dbReference type="Pfam" id="PF01496">
    <property type="entry name" value="V_ATPase_I"/>
    <property type="match status" value="1"/>
</dbReference>
<dbReference type="InterPro" id="IPR026028">
    <property type="entry name" value="V-type_ATPase_116kDa_su_euka"/>
</dbReference>
<dbReference type="OrthoDB" id="10264220at2759"/>
<dbReference type="PIRSF" id="PIRSF001293">
    <property type="entry name" value="ATP6V0A1"/>
    <property type="match status" value="1"/>
</dbReference>
<sequence>MESIFRSEEMQLSQLILHTDSAYMCIAQLGELGVVQIRDTTPEVNAFQRKFVDEVRRCDEMERKLRYIENELQKDAFPIFEPDEVPEAPPPREMLDLESNLDKLENELREVNFSLEQMKKSFMELTELKMVLRRAQLFFEVGSYEVNMNLGGGDEMLVEISESRDSRDRRSGYIEMVPQSDDFDVGFRQGHATSATYSSHHVDFVAGVIIRERTLPFERMLWRACRGNVFLRYSDLESIEDPATGELLDKCMFIIFFQGPQLRSRVENICDGFHATLYTCPDTQEKRQAMLLDVTSRREDLQVVLNRTLEHRARVLETAAQSLRKWFYKVHKMKSVYHALNLFNLDVTTKCMVGECWSAVSDLDAVQIALRRGMELSNSSLQPILNRLHTTEKPPTFHRVNKFTSAFQNIVDAYGVAKYREVNPALFTVITFPFLFAVMFGDAGHGAIMFLVGLFLVLWEKKCLTKKIKGELWDTFFGGRYIILLMGVFSIYTGLIYNDIFSKTANIFGSSWFPLFDNHTLKRGEALQLNPDTHIGADAASTGMFAGFPYPFGLDPVWQVSHNMIMFTNSLKMKMSIILGVLHMLFGILLGAFNYRFFKNSLSIYCDLIPEVLFMLSIFGYLVFMIFYKWIVFCSKDAATAPSLLISLINMMKFDYEKKDDTQSLYNGQPIVQSILVVIALLCVPWMLLAKPLILHRRHKFHRTLAAIRSAGFGELGNAGNSVVGAGTSDYVPFRSEVSPKFEQPSDPEVPHAGGGHGDSEEFVFGEVMVYQAIHTIEFCLGCISNTASYLRLWALSLAHAQLSEVLWEMVMMNGLKVNGYYGGIILFFVFAAWAGLTIGVLVLMEGLSAFLHALRLHWVEFQNKFYEGSGYLFEPFSFANIEKLSVE</sequence>
<dbReference type="eggNOG" id="KOG2189">
    <property type="taxonomic scope" value="Eukaryota"/>
</dbReference>
<dbReference type="InterPro" id="IPR002490">
    <property type="entry name" value="V-ATPase_116kDa_su"/>
</dbReference>